<dbReference type="InterPro" id="IPR020019">
    <property type="entry name" value="AcTrfase_PglD-like"/>
</dbReference>
<dbReference type="InterPro" id="IPR041561">
    <property type="entry name" value="PglD_N"/>
</dbReference>
<evidence type="ECO:0000259" key="2">
    <source>
        <dbReference type="Pfam" id="PF17836"/>
    </source>
</evidence>
<protein>
    <submittedName>
        <fullName evidence="3">Acetyltransferase</fullName>
    </submittedName>
</protein>
<dbReference type="Gene3D" id="3.40.50.20">
    <property type="match status" value="1"/>
</dbReference>
<evidence type="ECO:0000256" key="1">
    <source>
        <dbReference type="ARBA" id="ARBA00007274"/>
    </source>
</evidence>
<dbReference type="InterPro" id="IPR050179">
    <property type="entry name" value="Trans_hexapeptide_repeat"/>
</dbReference>
<dbReference type="SUPFAM" id="SSF51161">
    <property type="entry name" value="Trimeric LpxA-like enzymes"/>
    <property type="match status" value="1"/>
</dbReference>
<accession>A0ABN1LTI0</accession>
<organism evidence="3 4">
    <name type="scientific">Aliiglaciecola litoralis</name>
    <dbReference type="NCBI Taxonomy" id="582857"/>
    <lineage>
        <taxon>Bacteria</taxon>
        <taxon>Pseudomonadati</taxon>
        <taxon>Pseudomonadota</taxon>
        <taxon>Gammaproteobacteria</taxon>
        <taxon>Alteromonadales</taxon>
        <taxon>Alteromonadaceae</taxon>
        <taxon>Aliiglaciecola</taxon>
    </lineage>
</organism>
<comment type="similarity">
    <text evidence="1">Belongs to the transferase hexapeptide repeat family.</text>
</comment>
<dbReference type="Pfam" id="PF17836">
    <property type="entry name" value="PglD_N"/>
    <property type="match status" value="1"/>
</dbReference>
<dbReference type="Proteomes" id="UP001500359">
    <property type="component" value="Unassembled WGS sequence"/>
</dbReference>
<keyword evidence="4" id="KW-1185">Reference proteome</keyword>
<dbReference type="NCBIfam" id="TIGR03570">
    <property type="entry name" value="NeuD_NnaD"/>
    <property type="match status" value="1"/>
</dbReference>
<evidence type="ECO:0000313" key="3">
    <source>
        <dbReference type="EMBL" id="GAA0860165.1"/>
    </source>
</evidence>
<dbReference type="RefSeq" id="WP_343862559.1">
    <property type="nucleotide sequence ID" value="NZ_BAAAFD010000019.1"/>
</dbReference>
<dbReference type="InterPro" id="IPR011004">
    <property type="entry name" value="Trimer_LpxA-like_sf"/>
</dbReference>
<evidence type="ECO:0000313" key="4">
    <source>
        <dbReference type="Proteomes" id="UP001500359"/>
    </source>
</evidence>
<dbReference type="Gene3D" id="2.160.10.10">
    <property type="entry name" value="Hexapeptide repeat proteins"/>
    <property type="match status" value="1"/>
</dbReference>
<dbReference type="EMBL" id="BAAAFD010000019">
    <property type="protein sequence ID" value="GAA0860165.1"/>
    <property type="molecule type" value="Genomic_DNA"/>
</dbReference>
<comment type="caution">
    <text evidence="3">The sequence shown here is derived from an EMBL/GenBank/DDBJ whole genome shotgun (WGS) entry which is preliminary data.</text>
</comment>
<gene>
    <name evidence="3" type="ORF">GCM10009114_36290</name>
</gene>
<dbReference type="CDD" id="cd03360">
    <property type="entry name" value="LbH_AT_putative"/>
    <property type="match status" value="1"/>
</dbReference>
<reference evidence="3 4" key="1">
    <citation type="journal article" date="2019" name="Int. J. Syst. Evol. Microbiol.">
        <title>The Global Catalogue of Microorganisms (GCM) 10K type strain sequencing project: providing services to taxonomists for standard genome sequencing and annotation.</title>
        <authorList>
            <consortium name="The Broad Institute Genomics Platform"/>
            <consortium name="The Broad Institute Genome Sequencing Center for Infectious Disease"/>
            <person name="Wu L."/>
            <person name="Ma J."/>
        </authorList>
    </citation>
    <scope>NUCLEOTIDE SEQUENCE [LARGE SCALE GENOMIC DNA]</scope>
    <source>
        <strain evidence="3 4">JCM 15896</strain>
    </source>
</reference>
<feature type="domain" description="PglD N-terminal" evidence="2">
    <location>
        <begin position="2"/>
        <end position="78"/>
    </location>
</feature>
<proteinExistence type="inferred from homology"/>
<name>A0ABN1LTI0_9ALTE</name>
<dbReference type="PANTHER" id="PTHR43300">
    <property type="entry name" value="ACETYLTRANSFERASE"/>
    <property type="match status" value="1"/>
</dbReference>
<sequence>MQLLIVGASGHGSVVADCAEAMGVYNKIQFIDDRFPTRNKIGQWPVVGTLADIIHFTDERTQVFVAIGNNQVRLKVSKVLLEDYQLDFATLIHPSAIVSPYAKIAPGTLICAQAVINPYASVGEGCIVNTAASIDHDNTIGDYVHVSVGARLAGTVNVGNCSFICINATISNNINVGEGVTVGAGAVVINDVPDNATVVGVPAKLVNTQ</sequence>
<dbReference type="PANTHER" id="PTHR43300:SF7">
    <property type="entry name" value="UDP-N-ACETYLBACILLOSAMINE N-ACETYLTRANSFERASE"/>
    <property type="match status" value="1"/>
</dbReference>